<dbReference type="AlphaFoldDB" id="L8FYI4"/>
<dbReference type="InParanoid" id="L8FYI4"/>
<accession>L8FYI4</accession>
<feature type="region of interest" description="Disordered" evidence="1">
    <location>
        <begin position="63"/>
        <end position="103"/>
    </location>
</feature>
<organism evidence="2 3">
    <name type="scientific">Pseudogymnoascus destructans (strain ATCC MYA-4855 / 20631-21)</name>
    <name type="common">Bat white-nose syndrome fungus</name>
    <name type="synonym">Geomyces destructans</name>
    <dbReference type="NCBI Taxonomy" id="658429"/>
    <lineage>
        <taxon>Eukaryota</taxon>
        <taxon>Fungi</taxon>
        <taxon>Dikarya</taxon>
        <taxon>Ascomycota</taxon>
        <taxon>Pezizomycotina</taxon>
        <taxon>Leotiomycetes</taxon>
        <taxon>Thelebolales</taxon>
        <taxon>Thelebolaceae</taxon>
        <taxon>Pseudogymnoascus</taxon>
    </lineage>
</organism>
<feature type="compositionally biased region" description="Basic and acidic residues" evidence="1">
    <location>
        <begin position="63"/>
        <end position="72"/>
    </location>
</feature>
<gene>
    <name evidence="2" type="ORF">GMDG_07710</name>
</gene>
<evidence type="ECO:0000313" key="3">
    <source>
        <dbReference type="Proteomes" id="UP000011064"/>
    </source>
</evidence>
<name>L8FYI4_PSED2</name>
<dbReference type="VEuPathDB" id="FungiDB:GMDG_07710"/>
<evidence type="ECO:0000256" key="1">
    <source>
        <dbReference type="SAM" id="MobiDB-lite"/>
    </source>
</evidence>
<dbReference type="EMBL" id="GL573416">
    <property type="protein sequence ID" value="ELR05937.1"/>
    <property type="molecule type" value="Genomic_DNA"/>
</dbReference>
<proteinExistence type="predicted"/>
<protein>
    <submittedName>
        <fullName evidence="2">Uncharacterized protein</fullName>
    </submittedName>
</protein>
<dbReference type="OrthoDB" id="5272396at2759"/>
<dbReference type="Proteomes" id="UP000011064">
    <property type="component" value="Unassembled WGS sequence"/>
</dbReference>
<reference evidence="3" key="1">
    <citation type="submission" date="2010-09" db="EMBL/GenBank/DDBJ databases">
        <title>The genome sequence of Geomyces destructans 20631-21.</title>
        <authorList>
            <consortium name="The Broad Institute Genome Sequencing Platform"/>
            <person name="Cuomo C.A."/>
            <person name="Blehert D.S."/>
            <person name="Lorch J.M."/>
            <person name="Young S.K."/>
            <person name="Zeng Q."/>
            <person name="Gargeya S."/>
            <person name="Fitzgerald M."/>
            <person name="Haas B."/>
            <person name="Abouelleil A."/>
            <person name="Alvarado L."/>
            <person name="Arachchi H.M."/>
            <person name="Berlin A."/>
            <person name="Brown A."/>
            <person name="Chapman S.B."/>
            <person name="Chen Z."/>
            <person name="Dunbar C."/>
            <person name="Freedman E."/>
            <person name="Gearin G."/>
            <person name="Gellesch M."/>
            <person name="Goldberg J."/>
            <person name="Griggs A."/>
            <person name="Gujja S."/>
            <person name="Heiman D."/>
            <person name="Howarth C."/>
            <person name="Larson L."/>
            <person name="Lui A."/>
            <person name="MacDonald P.J.P."/>
            <person name="Montmayeur A."/>
            <person name="Murphy C."/>
            <person name="Neiman D."/>
            <person name="Pearson M."/>
            <person name="Priest M."/>
            <person name="Roberts A."/>
            <person name="Saif S."/>
            <person name="Shea T."/>
            <person name="Shenoy N."/>
            <person name="Sisk P."/>
            <person name="Stolte C."/>
            <person name="Sykes S."/>
            <person name="Wortman J."/>
            <person name="Nusbaum C."/>
            <person name="Birren B."/>
        </authorList>
    </citation>
    <scope>NUCLEOTIDE SEQUENCE [LARGE SCALE GENOMIC DNA]</scope>
    <source>
        <strain evidence="3">ATCC MYA-4855 / 20631-21</strain>
    </source>
</reference>
<keyword evidence="3" id="KW-1185">Reference proteome</keyword>
<dbReference type="HOGENOM" id="CLU_088663_0_0_1"/>
<evidence type="ECO:0000313" key="2">
    <source>
        <dbReference type="EMBL" id="ELR05937.1"/>
    </source>
</evidence>
<sequence length="252" mass="28941">METTPRRSLRLRNLEAKRADAELQRPQTSQARQPNLPAEIRVLIFSHIITTKRTFLIGRCQEERRRKTEGSPRDATAYPQSNFNDRRSRPKQPARLPQVSQGGPAVVDSANRFLLIHNEFEVDDAVANPVRGFVAWISQTPRRLFVFMEHISLCGYAAWPNRILITLDLKNKRVVEMRHYSIYGHELPIYQQSFIDSTVQALDSKADEDGFVALQAVLVEQDGIFRISKQHVSSPPGRLKRTPPAVGWEYVW</sequence>